<accession>A0ABQ7DDI0</accession>
<reference evidence="2 3" key="1">
    <citation type="journal article" date="2020" name="BMC Genomics">
        <title>Intraspecific diversification of the crop wild relative Brassica cretica Lam. using demographic model selection.</title>
        <authorList>
            <person name="Kioukis A."/>
            <person name="Michalopoulou V.A."/>
            <person name="Briers L."/>
            <person name="Pirintsos S."/>
            <person name="Studholme D.J."/>
            <person name="Pavlidis P."/>
            <person name="Sarris P.F."/>
        </authorList>
    </citation>
    <scope>NUCLEOTIDE SEQUENCE [LARGE SCALE GENOMIC DNA]</scope>
    <source>
        <strain evidence="3">cv. PFS-1207/04</strain>
    </source>
</reference>
<proteinExistence type="predicted"/>
<feature type="region of interest" description="Disordered" evidence="1">
    <location>
        <begin position="1"/>
        <end position="33"/>
    </location>
</feature>
<organism evidence="2 3">
    <name type="scientific">Brassica cretica</name>
    <name type="common">Mustard</name>
    <dbReference type="NCBI Taxonomy" id="69181"/>
    <lineage>
        <taxon>Eukaryota</taxon>
        <taxon>Viridiplantae</taxon>
        <taxon>Streptophyta</taxon>
        <taxon>Embryophyta</taxon>
        <taxon>Tracheophyta</taxon>
        <taxon>Spermatophyta</taxon>
        <taxon>Magnoliopsida</taxon>
        <taxon>eudicotyledons</taxon>
        <taxon>Gunneridae</taxon>
        <taxon>Pentapetalae</taxon>
        <taxon>rosids</taxon>
        <taxon>malvids</taxon>
        <taxon>Brassicales</taxon>
        <taxon>Brassicaceae</taxon>
        <taxon>Brassiceae</taxon>
        <taxon>Brassica</taxon>
    </lineage>
</organism>
<protein>
    <submittedName>
        <fullName evidence="2">Uncharacterized protein</fullName>
    </submittedName>
</protein>
<dbReference type="Proteomes" id="UP000266723">
    <property type="component" value="Unassembled WGS sequence"/>
</dbReference>
<sequence>MEEEASRRLRAAASHPQSHLSSPSESQTITPESSYINVRGVEAIIDALAEELQKKAEERWRWIEQWMLQFQSPFDMVDDELQL</sequence>
<keyword evidence="3" id="KW-1185">Reference proteome</keyword>
<evidence type="ECO:0000256" key="1">
    <source>
        <dbReference type="SAM" id="MobiDB-lite"/>
    </source>
</evidence>
<dbReference type="EMBL" id="QGKV02000649">
    <property type="protein sequence ID" value="KAF3576063.1"/>
    <property type="molecule type" value="Genomic_DNA"/>
</dbReference>
<evidence type="ECO:0000313" key="2">
    <source>
        <dbReference type="EMBL" id="KAF3576063.1"/>
    </source>
</evidence>
<comment type="caution">
    <text evidence="2">The sequence shown here is derived from an EMBL/GenBank/DDBJ whole genome shotgun (WGS) entry which is preliminary data.</text>
</comment>
<evidence type="ECO:0000313" key="3">
    <source>
        <dbReference type="Proteomes" id="UP000266723"/>
    </source>
</evidence>
<gene>
    <name evidence="2" type="ORF">DY000_02030049</name>
</gene>
<name>A0ABQ7DDI0_BRACR</name>
<feature type="compositionally biased region" description="Polar residues" evidence="1">
    <location>
        <begin position="15"/>
        <end position="33"/>
    </location>
</feature>